<dbReference type="GO" id="GO:0016887">
    <property type="term" value="F:ATP hydrolysis activity"/>
    <property type="evidence" value="ECO:0007669"/>
    <property type="project" value="InterPro"/>
</dbReference>
<dbReference type="EnsemblPlants" id="LPERR02G13110.10">
    <property type="protein sequence ID" value="LPERR02G13110.10"/>
    <property type="gene ID" value="LPERR02G13110"/>
</dbReference>
<feature type="region of interest" description="Disordered" evidence="4">
    <location>
        <begin position="459"/>
        <end position="492"/>
    </location>
</feature>
<dbReference type="Gramene" id="LPERR02G13110.10">
    <property type="protein sequence ID" value="LPERR02G13110.10"/>
    <property type="gene ID" value="LPERR02G13110"/>
</dbReference>
<evidence type="ECO:0000256" key="2">
    <source>
        <dbReference type="ARBA" id="ARBA00023204"/>
    </source>
</evidence>
<feature type="region of interest" description="Disordered" evidence="4">
    <location>
        <begin position="1"/>
        <end position="58"/>
    </location>
</feature>
<feature type="compositionally biased region" description="Basic and acidic residues" evidence="4">
    <location>
        <begin position="464"/>
        <end position="477"/>
    </location>
</feature>
<dbReference type="InterPro" id="IPR045261">
    <property type="entry name" value="MORC_ATPase"/>
</dbReference>
<proteinExistence type="predicted"/>
<evidence type="ECO:0000256" key="4">
    <source>
        <dbReference type="SAM" id="MobiDB-lite"/>
    </source>
</evidence>
<keyword evidence="3" id="KW-0175">Coiled coil</keyword>
<keyword evidence="7" id="KW-1185">Reference proteome</keyword>
<evidence type="ECO:0000313" key="6">
    <source>
        <dbReference type="EnsemblPlants" id="LPERR02G13110.10"/>
    </source>
</evidence>
<accession>A0A0D9VFV0</accession>
<keyword evidence="2" id="KW-0234">DNA repair</keyword>
<feature type="compositionally biased region" description="Polar residues" evidence="4">
    <location>
        <begin position="478"/>
        <end position="492"/>
    </location>
</feature>
<feature type="region of interest" description="Disordered" evidence="4">
    <location>
        <begin position="591"/>
        <end position="630"/>
    </location>
</feature>
<dbReference type="AlphaFoldDB" id="A0A0D9VFV0"/>
<reference evidence="7" key="2">
    <citation type="submission" date="2013-12" db="EMBL/GenBank/DDBJ databases">
        <authorList>
            <person name="Yu Y."/>
            <person name="Lee S."/>
            <person name="de Baynast K."/>
            <person name="Wissotski M."/>
            <person name="Liu L."/>
            <person name="Talag J."/>
            <person name="Goicoechea J."/>
            <person name="Angelova A."/>
            <person name="Jetty R."/>
            <person name="Kudrna D."/>
            <person name="Golser W."/>
            <person name="Rivera L."/>
            <person name="Zhang J."/>
            <person name="Wing R."/>
        </authorList>
    </citation>
    <scope>NUCLEOTIDE SEQUENCE</scope>
</reference>
<evidence type="ECO:0000259" key="5">
    <source>
        <dbReference type="Pfam" id="PF17942"/>
    </source>
</evidence>
<dbReference type="GO" id="GO:0005634">
    <property type="term" value="C:nucleus"/>
    <property type="evidence" value="ECO:0007669"/>
    <property type="project" value="TreeGrafter"/>
</dbReference>
<dbReference type="PANTHER" id="PTHR23336:SF54">
    <property type="entry name" value="OS02G0469300 PROTEIN"/>
    <property type="match status" value="1"/>
</dbReference>
<dbReference type="PANTHER" id="PTHR23336">
    <property type="entry name" value="ZINC FINGER CW-TYPE COILED-COIL DOMAIN PROTEIN 3"/>
    <property type="match status" value="1"/>
</dbReference>
<feature type="coiled-coil region" evidence="3">
    <location>
        <begin position="666"/>
        <end position="693"/>
    </location>
</feature>
<dbReference type="InterPro" id="IPR041006">
    <property type="entry name" value="Morc_S5"/>
</dbReference>
<evidence type="ECO:0000256" key="1">
    <source>
        <dbReference type="ARBA" id="ARBA00022763"/>
    </source>
</evidence>
<evidence type="ECO:0000313" key="7">
    <source>
        <dbReference type="Proteomes" id="UP000032180"/>
    </source>
</evidence>
<protein>
    <recommendedName>
        <fullName evidence="5">Morc S5 domain-containing protein</fullName>
    </recommendedName>
</protein>
<feature type="compositionally biased region" description="Low complexity" evidence="4">
    <location>
        <begin position="1"/>
        <end position="11"/>
    </location>
</feature>
<feature type="compositionally biased region" description="Polar residues" evidence="4">
    <location>
        <begin position="591"/>
        <end position="624"/>
    </location>
</feature>
<dbReference type="Pfam" id="PF17942">
    <property type="entry name" value="Morc6_S5"/>
    <property type="match status" value="1"/>
</dbReference>
<dbReference type="Proteomes" id="UP000032180">
    <property type="component" value="Chromosome 2"/>
</dbReference>
<dbReference type="GO" id="GO:0006281">
    <property type="term" value="P:DNA repair"/>
    <property type="evidence" value="ECO:0007669"/>
    <property type="project" value="UniProtKB-KW"/>
</dbReference>
<organism evidence="6 7">
    <name type="scientific">Leersia perrieri</name>
    <dbReference type="NCBI Taxonomy" id="77586"/>
    <lineage>
        <taxon>Eukaryota</taxon>
        <taxon>Viridiplantae</taxon>
        <taxon>Streptophyta</taxon>
        <taxon>Embryophyta</taxon>
        <taxon>Tracheophyta</taxon>
        <taxon>Spermatophyta</taxon>
        <taxon>Magnoliopsida</taxon>
        <taxon>Liliopsida</taxon>
        <taxon>Poales</taxon>
        <taxon>Poaceae</taxon>
        <taxon>BOP clade</taxon>
        <taxon>Oryzoideae</taxon>
        <taxon>Oryzeae</taxon>
        <taxon>Oryzinae</taxon>
        <taxon>Leersia</taxon>
    </lineage>
</organism>
<evidence type="ECO:0000256" key="3">
    <source>
        <dbReference type="SAM" id="Coils"/>
    </source>
</evidence>
<reference evidence="6 7" key="1">
    <citation type="submission" date="2012-08" db="EMBL/GenBank/DDBJ databases">
        <title>Oryza genome evolution.</title>
        <authorList>
            <person name="Wing R.A."/>
        </authorList>
    </citation>
    <scope>NUCLEOTIDE SEQUENCE</scope>
</reference>
<feature type="domain" description="Morc S5" evidence="5">
    <location>
        <begin position="304"/>
        <end position="447"/>
    </location>
</feature>
<reference evidence="6" key="3">
    <citation type="submission" date="2015-04" db="UniProtKB">
        <authorList>
            <consortium name="EnsemblPlants"/>
        </authorList>
    </citation>
    <scope>IDENTIFICATION</scope>
</reference>
<keyword evidence="1" id="KW-0227">DNA damage</keyword>
<feature type="region of interest" description="Disordered" evidence="4">
    <location>
        <begin position="521"/>
        <end position="546"/>
    </location>
</feature>
<name>A0A0D9VFV0_9ORYZ</name>
<sequence>MAPPAGESSAAAGGGEGCTADAVIDVSSSETDSDPGFVGGGKARPRRAAAGGEAAERKRARVLAAAAAVLPPGFLDPLPPSPPPRGRSRVTRQFWHAGDYDGKPELLGGDPSRHHSDSGMDHLRVHPRFLHSNATSHKWALGDDGGGMDPDKLRHCMSLGYSAKSKVKDTIGQRTQSIGMLSYTFLRETGKDDIIVPMIDYEKTQYWKRMVRTTSFDWQTSLATIVEWSPYSSEAELLQEFSSIKEQGTRIIIYNLWENEQGELELDFDADLNDIQIRGGNRDQKNIQLAKQFPNSGHFFTYRHSLRSYASILYLRFPSVFRMILRGKEIEHHNIIGDLMMKNHVIYKPVMIDGLPGDIDMVTDVTIGFVKDAKHHIPIQGFNVYHKNRLIKPLWRVWTLPGIQGRGIIGVLEVNFLEPAHDKQDFERTNSLARLESRLILMQKTYWFDNCHRIGYYNPTNRKSGREYKETLPEDTPHTGQASDQSPKGCRTSNYLQRKRSVGSLYSGYNNNKTEITSLKTSKRSLPQNRFSSRTIAQQTAEKTEKTLSYTRPLQYGLSQSTNYNAAQTAGTPSRSTSHILKTSEKFCNNENALPSTPSIEATTSEGTTIRSQSEEGNVANNGDGQAIDNPETLENVQKQLGTANKEQEALVDIFTEERTRRDQEVENLQTKLKEASSTIQNLLNQLNDARNCHKS</sequence>